<dbReference type="PATRIC" id="fig|1423772.3.peg.1398"/>
<dbReference type="InterPro" id="IPR038763">
    <property type="entry name" value="DHH_sf"/>
</dbReference>
<name>A0A0R2B4C7_9LACO</name>
<feature type="domain" description="DHHA1" evidence="2">
    <location>
        <begin position="239"/>
        <end position="311"/>
    </location>
</feature>
<dbReference type="Proteomes" id="UP000051612">
    <property type="component" value="Unassembled WGS sequence"/>
</dbReference>
<dbReference type="InterPro" id="IPR001667">
    <property type="entry name" value="DDH_dom"/>
</dbReference>
<dbReference type="Gene3D" id="3.90.1640.10">
    <property type="entry name" value="inorganic pyrophosphatase (n-terminal core)"/>
    <property type="match status" value="1"/>
</dbReference>
<proteinExistence type="predicted"/>
<organism evidence="3 4">
    <name type="scientific">Ligilactobacillus murinus DSM 20452 = NBRC 14221</name>
    <dbReference type="NCBI Taxonomy" id="1423772"/>
    <lineage>
        <taxon>Bacteria</taxon>
        <taxon>Bacillati</taxon>
        <taxon>Bacillota</taxon>
        <taxon>Bacilli</taxon>
        <taxon>Lactobacillales</taxon>
        <taxon>Lactobacillaceae</taxon>
        <taxon>Ligilactobacillus</taxon>
    </lineage>
</organism>
<dbReference type="EMBL" id="AYYN01000158">
    <property type="protein sequence ID" value="KRM71371.1"/>
    <property type="molecule type" value="Genomic_DNA"/>
</dbReference>
<dbReference type="Pfam" id="PF01368">
    <property type="entry name" value="DHH"/>
    <property type="match status" value="1"/>
</dbReference>
<dbReference type="SUPFAM" id="SSF64182">
    <property type="entry name" value="DHH phosphoesterases"/>
    <property type="match status" value="1"/>
</dbReference>
<dbReference type="AlphaFoldDB" id="A0A0R2B4C7"/>
<evidence type="ECO:0000259" key="2">
    <source>
        <dbReference type="Pfam" id="PF02272"/>
    </source>
</evidence>
<dbReference type="PANTHER" id="PTHR47618:SF1">
    <property type="entry name" value="BIFUNCTIONAL OLIGORIBONUCLEASE AND PAP PHOSPHATASE NRNA"/>
    <property type="match status" value="1"/>
</dbReference>
<evidence type="ECO:0000313" key="4">
    <source>
        <dbReference type="Proteomes" id="UP000051612"/>
    </source>
</evidence>
<reference evidence="3 4" key="1">
    <citation type="journal article" date="2015" name="Genome Announc.">
        <title>Expanding the biotechnology potential of lactobacilli through comparative genomics of 213 strains and associated genera.</title>
        <authorList>
            <person name="Sun Z."/>
            <person name="Harris H.M."/>
            <person name="McCann A."/>
            <person name="Guo C."/>
            <person name="Argimon S."/>
            <person name="Zhang W."/>
            <person name="Yang X."/>
            <person name="Jeffery I.B."/>
            <person name="Cooney J.C."/>
            <person name="Kagawa T.F."/>
            <person name="Liu W."/>
            <person name="Song Y."/>
            <person name="Salvetti E."/>
            <person name="Wrobel A."/>
            <person name="Rasinkangas P."/>
            <person name="Parkhill J."/>
            <person name="Rea M.C."/>
            <person name="O'Sullivan O."/>
            <person name="Ritari J."/>
            <person name="Douillard F.P."/>
            <person name="Paul Ross R."/>
            <person name="Yang R."/>
            <person name="Briner A.E."/>
            <person name="Felis G.E."/>
            <person name="de Vos W.M."/>
            <person name="Barrangou R."/>
            <person name="Klaenhammer T.R."/>
            <person name="Caufield P.W."/>
            <person name="Cui Y."/>
            <person name="Zhang H."/>
            <person name="O'Toole P.W."/>
        </authorList>
    </citation>
    <scope>NUCLEOTIDE SEQUENCE [LARGE SCALE GENOMIC DNA]</scope>
    <source>
        <strain evidence="3 4">DSM 20452</strain>
    </source>
</reference>
<dbReference type="Pfam" id="PF02272">
    <property type="entry name" value="DHHA1"/>
    <property type="match status" value="1"/>
</dbReference>
<dbReference type="InterPro" id="IPR051319">
    <property type="entry name" value="Oligoribo/pAp-PDE_c-di-AMP_PDE"/>
</dbReference>
<dbReference type="InterPro" id="IPR003156">
    <property type="entry name" value="DHHA1_dom"/>
</dbReference>
<feature type="domain" description="DDH" evidence="1">
    <location>
        <begin position="17"/>
        <end position="154"/>
    </location>
</feature>
<protein>
    <submittedName>
        <fullName evidence="3">Phosphoesterase, DHH family protein</fullName>
    </submittedName>
</protein>
<dbReference type="GO" id="GO:0003676">
    <property type="term" value="F:nucleic acid binding"/>
    <property type="evidence" value="ECO:0007669"/>
    <property type="project" value="InterPro"/>
</dbReference>
<dbReference type="RefSeq" id="WP_056960016.1">
    <property type="nucleotide sequence ID" value="NZ_AYYN01000158.1"/>
</dbReference>
<evidence type="ECO:0000313" key="3">
    <source>
        <dbReference type="EMBL" id="KRM71371.1"/>
    </source>
</evidence>
<comment type="caution">
    <text evidence="3">The sequence shown here is derived from an EMBL/GenBank/DDBJ whole genome shotgun (WGS) entry which is preliminary data.</text>
</comment>
<sequence>MKVEEEILAQIKQYDTIIIHRHQRPDPDAYGSQCGLAEIIRETFPTKTVYQVGKNVKGLSWLDTPQEISDECYQDALVIVTDTANQPRVDDDRYTKGKFLIKIDHHPNDDPYGDICWVDSSASSCSEIITRLVENLDGKLKLNAKAARLLYAGIVGDTGRFMYNATTPATMRAAAKLMEYDFDASQVNRILDEITPEVARLSAYVLENIKYTEHNAAYVVLDNETLARFTLEDAGTASIVPLVGKISSVVCWTVIVQQKDETYRLRIRSKGPVINELAKEYAGGGHPLASGAILKSLDELPTYLAKLDKIAATAEK</sequence>
<evidence type="ECO:0000259" key="1">
    <source>
        <dbReference type="Pfam" id="PF01368"/>
    </source>
</evidence>
<dbReference type="PANTHER" id="PTHR47618">
    <property type="entry name" value="BIFUNCTIONAL OLIGORIBONUCLEASE AND PAP PHOSPHATASE NRNA"/>
    <property type="match status" value="1"/>
</dbReference>
<gene>
    <name evidence="3" type="ORF">FC48_GL001308</name>
</gene>
<accession>A0A0R2B4C7</accession>
<dbReference type="Gene3D" id="3.10.310.30">
    <property type="match status" value="1"/>
</dbReference>